<organism evidence="1 2">
    <name type="scientific">Butyricimonas faecihominis</name>
    <dbReference type="NCBI Taxonomy" id="1472416"/>
    <lineage>
        <taxon>Bacteria</taxon>
        <taxon>Pseudomonadati</taxon>
        <taxon>Bacteroidota</taxon>
        <taxon>Bacteroidia</taxon>
        <taxon>Bacteroidales</taxon>
        <taxon>Odoribacteraceae</taxon>
        <taxon>Butyricimonas</taxon>
    </lineage>
</organism>
<dbReference type="Gene3D" id="1.10.1220.160">
    <property type="entry name" value="DNA sulphur modification protein DndE"/>
    <property type="match status" value="1"/>
</dbReference>
<dbReference type="OrthoDB" id="1356651at2"/>
<keyword evidence="2" id="KW-1185">Reference proteome</keyword>
<sequence length="528" mass="61397">MQINIKTSEKNQEIVRKLTTKLPYGTKENVIARIALGYSLQTGKKFQTSDFNLYDSKGKEYKDHILFDEKYRDFYIALISQYYGLYKTDEVNIPRYIKLHIDHGLELLDNIFQDNYNYTFFDFLIEYIEKGTLYLTDLNVPLDAVRNNQQHIDKSYYTGSIKINVGSTVEENPQTIYLSLNDTSRYNNCHIAIAGNSGTGKTEFALEFLSQIYEQSNGHVNFIYLDFKGLKQDDIKNREPFFKATKTDFVDVPQMQFPVNPLTFIDNVNEVNKNMGIDKFVDIICKYSNIGIKQKGKLREAVQEAFISQKGGTYPSLSMVNEHLHGLVGDKRDSLTEIMDELSRYKIFIDDPKNESNFLNKNLYLSLSGDLSNSVRFTSLFLIINYIYNVFMNMDNTSVDNALKAMRYVILIDEAHVLFKEKKYQYILEKILREIRSKGVAVVLLSQGIEEYNQPDFDFSTMCEIAFLLDIKDKNPKVMEKFLGLSGKNVVTLARNMEQIEKGQAISNIKEFEVARKFWIKQYWKRNK</sequence>
<dbReference type="Pfam" id="PF08870">
    <property type="entry name" value="DndE"/>
    <property type="match status" value="1"/>
</dbReference>
<dbReference type="PANTHER" id="PTHR30121">
    <property type="entry name" value="UNCHARACTERIZED PROTEIN YJGR-RELATED"/>
    <property type="match status" value="1"/>
</dbReference>
<dbReference type="PANTHER" id="PTHR30121:SF6">
    <property type="entry name" value="SLR6007 PROTEIN"/>
    <property type="match status" value="1"/>
</dbReference>
<dbReference type="EMBL" id="JACIES010000002">
    <property type="protein sequence ID" value="MBB4025098.1"/>
    <property type="molecule type" value="Genomic_DNA"/>
</dbReference>
<name>A0A7W6HV92_9BACT</name>
<gene>
    <name evidence="1" type="ORF">GGR14_000870</name>
</gene>
<dbReference type="SUPFAM" id="SSF52540">
    <property type="entry name" value="P-loop containing nucleoside triphosphate hydrolases"/>
    <property type="match status" value="1"/>
</dbReference>
<evidence type="ECO:0000313" key="2">
    <source>
        <dbReference type="Proteomes" id="UP000546007"/>
    </source>
</evidence>
<evidence type="ECO:0000313" key="1">
    <source>
        <dbReference type="EMBL" id="MBB4025098.1"/>
    </source>
</evidence>
<comment type="caution">
    <text evidence="1">The sequence shown here is derived from an EMBL/GenBank/DDBJ whole genome shotgun (WGS) entry which is preliminary data.</text>
</comment>
<reference evidence="1 2" key="1">
    <citation type="submission" date="2020-08" db="EMBL/GenBank/DDBJ databases">
        <title>Genomic Encyclopedia of Type Strains, Phase IV (KMG-IV): sequencing the most valuable type-strain genomes for metagenomic binning, comparative biology and taxonomic classification.</title>
        <authorList>
            <person name="Goeker M."/>
        </authorList>
    </citation>
    <scope>NUCLEOTIDE SEQUENCE [LARGE SCALE GENOMIC DNA]</scope>
    <source>
        <strain evidence="1 2">DSM 105721</strain>
    </source>
</reference>
<dbReference type="AlphaFoldDB" id="A0A7W6HV92"/>
<dbReference type="InterPro" id="IPR038472">
    <property type="entry name" value="DndE_sf"/>
</dbReference>
<proteinExistence type="predicted"/>
<dbReference type="Gene3D" id="3.40.50.300">
    <property type="entry name" value="P-loop containing nucleotide triphosphate hydrolases"/>
    <property type="match status" value="2"/>
</dbReference>
<dbReference type="InterPro" id="IPR014969">
    <property type="entry name" value="DNA_S_DndE"/>
</dbReference>
<dbReference type="InterPro" id="IPR027417">
    <property type="entry name" value="P-loop_NTPase"/>
</dbReference>
<dbReference type="InterPro" id="IPR051162">
    <property type="entry name" value="T4SS_component"/>
</dbReference>
<accession>A0A7W6HV92</accession>
<dbReference type="Proteomes" id="UP000546007">
    <property type="component" value="Unassembled WGS sequence"/>
</dbReference>
<protein>
    <submittedName>
        <fullName evidence="1">DNA sulfur modification protein DndE</fullName>
    </submittedName>
</protein>
<dbReference type="RefSeq" id="WP_151412138.1">
    <property type="nucleotide sequence ID" value="NZ_AP028155.1"/>
</dbReference>
<dbReference type="GeneID" id="93099678"/>